<reference evidence="2" key="2">
    <citation type="submission" date="2013-04" db="UniProtKB">
        <authorList>
            <consortium name="EnsemblPlants"/>
        </authorList>
    </citation>
    <scope>IDENTIFICATION</scope>
</reference>
<dbReference type="Gramene" id="OB10G16650.1">
    <property type="protein sequence ID" value="OB10G16650.1"/>
    <property type="gene ID" value="OB10G16650"/>
</dbReference>
<evidence type="ECO:0000313" key="3">
    <source>
        <dbReference type="Proteomes" id="UP000006038"/>
    </source>
</evidence>
<feature type="compositionally biased region" description="Polar residues" evidence="1">
    <location>
        <begin position="188"/>
        <end position="197"/>
    </location>
</feature>
<dbReference type="Proteomes" id="UP000006038">
    <property type="component" value="Chromosome 10"/>
</dbReference>
<protein>
    <submittedName>
        <fullName evidence="2">Uncharacterized protein</fullName>
    </submittedName>
</protein>
<feature type="region of interest" description="Disordered" evidence="1">
    <location>
        <begin position="185"/>
        <end position="217"/>
    </location>
</feature>
<accession>J3N2B7</accession>
<dbReference type="AlphaFoldDB" id="J3N2B7"/>
<reference evidence="2" key="1">
    <citation type="journal article" date="2013" name="Nat. Commun.">
        <title>Whole-genome sequencing of Oryza brachyantha reveals mechanisms underlying Oryza genome evolution.</title>
        <authorList>
            <person name="Chen J."/>
            <person name="Huang Q."/>
            <person name="Gao D."/>
            <person name="Wang J."/>
            <person name="Lang Y."/>
            <person name="Liu T."/>
            <person name="Li B."/>
            <person name="Bai Z."/>
            <person name="Luis Goicoechea J."/>
            <person name="Liang C."/>
            <person name="Chen C."/>
            <person name="Zhang W."/>
            <person name="Sun S."/>
            <person name="Liao Y."/>
            <person name="Zhang X."/>
            <person name="Yang L."/>
            <person name="Song C."/>
            <person name="Wang M."/>
            <person name="Shi J."/>
            <person name="Liu G."/>
            <person name="Liu J."/>
            <person name="Zhou H."/>
            <person name="Zhou W."/>
            <person name="Yu Q."/>
            <person name="An N."/>
            <person name="Chen Y."/>
            <person name="Cai Q."/>
            <person name="Wang B."/>
            <person name="Liu B."/>
            <person name="Min J."/>
            <person name="Huang Y."/>
            <person name="Wu H."/>
            <person name="Li Z."/>
            <person name="Zhang Y."/>
            <person name="Yin Y."/>
            <person name="Song W."/>
            <person name="Jiang J."/>
            <person name="Jackson S.A."/>
            <person name="Wing R.A."/>
            <person name="Wang J."/>
            <person name="Chen M."/>
        </authorList>
    </citation>
    <scope>NUCLEOTIDE SEQUENCE [LARGE SCALE GENOMIC DNA]</scope>
    <source>
        <strain evidence="2">cv. IRGC 101232</strain>
    </source>
</reference>
<evidence type="ECO:0000256" key="1">
    <source>
        <dbReference type="SAM" id="MobiDB-lite"/>
    </source>
</evidence>
<evidence type="ECO:0000313" key="2">
    <source>
        <dbReference type="EnsemblPlants" id="OB10G16650.1"/>
    </source>
</evidence>
<dbReference type="HOGENOM" id="CLU_1273956_0_0_1"/>
<sequence length="217" mass="25570">MSMSQHLSPSIRQTNVASWIGMTIWVRVQGTRQFVVFVAIFYYEQYVVFVELFMCDVILYYERPDGYPIPARYPMGMGIIFYPRVWVRVENSTHKLRVGGQWMNSMWDEKKQRWEGRKLRVLKMTNPLPLKVNQLHQKQEQLQPKKQILENELRIQKLATKQLLLKIESSPKQAQRITRRRLALEVGQGSSETTQPVEMQAPVQPTKKLTPRKKLAL</sequence>
<proteinExistence type="predicted"/>
<name>J3N2B7_ORYBR</name>
<dbReference type="EnsemblPlants" id="OB10G16650.1">
    <property type="protein sequence ID" value="OB10G16650.1"/>
    <property type="gene ID" value="OB10G16650"/>
</dbReference>
<organism evidence="2">
    <name type="scientific">Oryza brachyantha</name>
    <name type="common">malo sina</name>
    <dbReference type="NCBI Taxonomy" id="4533"/>
    <lineage>
        <taxon>Eukaryota</taxon>
        <taxon>Viridiplantae</taxon>
        <taxon>Streptophyta</taxon>
        <taxon>Embryophyta</taxon>
        <taxon>Tracheophyta</taxon>
        <taxon>Spermatophyta</taxon>
        <taxon>Magnoliopsida</taxon>
        <taxon>Liliopsida</taxon>
        <taxon>Poales</taxon>
        <taxon>Poaceae</taxon>
        <taxon>BOP clade</taxon>
        <taxon>Oryzoideae</taxon>
        <taxon>Oryzeae</taxon>
        <taxon>Oryzinae</taxon>
        <taxon>Oryza</taxon>
    </lineage>
</organism>
<keyword evidence="3" id="KW-1185">Reference proteome</keyword>